<evidence type="ECO:0000313" key="2">
    <source>
        <dbReference type="Proteomes" id="UP000187455"/>
    </source>
</evidence>
<keyword evidence="2" id="KW-1185">Reference proteome</keyword>
<reference evidence="1 2" key="1">
    <citation type="journal article" date="2016" name="Mol. Biol. Evol.">
        <title>Genome-Wide Survey of Gut Fungi (Harpellales) Reveals the First Horizontally Transferred Ubiquitin Gene from a Mosquito Host.</title>
        <authorList>
            <person name="Wang Y."/>
            <person name="White M.M."/>
            <person name="Kvist S."/>
            <person name="Moncalvo J.M."/>
        </authorList>
    </citation>
    <scope>NUCLEOTIDE SEQUENCE [LARGE SCALE GENOMIC DNA]</scope>
    <source>
        <strain evidence="1 2">ALG-7-W6</strain>
    </source>
</reference>
<organism evidence="1 2">
    <name type="scientific">Smittium mucronatum</name>
    <dbReference type="NCBI Taxonomy" id="133383"/>
    <lineage>
        <taxon>Eukaryota</taxon>
        <taxon>Fungi</taxon>
        <taxon>Fungi incertae sedis</taxon>
        <taxon>Zoopagomycota</taxon>
        <taxon>Kickxellomycotina</taxon>
        <taxon>Harpellomycetes</taxon>
        <taxon>Harpellales</taxon>
        <taxon>Legeriomycetaceae</taxon>
        <taxon>Smittium</taxon>
    </lineage>
</organism>
<accession>A0A1R0H7W7</accession>
<dbReference type="Proteomes" id="UP000187455">
    <property type="component" value="Unassembled WGS sequence"/>
</dbReference>
<name>A0A1R0H7W7_9FUNG</name>
<evidence type="ECO:0000313" key="1">
    <source>
        <dbReference type="EMBL" id="OLY85302.1"/>
    </source>
</evidence>
<gene>
    <name evidence="1" type="ORF">AYI68_g509</name>
</gene>
<dbReference type="EMBL" id="LSSL01000161">
    <property type="protein sequence ID" value="OLY85302.1"/>
    <property type="molecule type" value="Genomic_DNA"/>
</dbReference>
<protein>
    <submittedName>
        <fullName evidence="1">Uncharacterized protein</fullName>
    </submittedName>
</protein>
<dbReference type="AlphaFoldDB" id="A0A1R0H7W7"/>
<comment type="caution">
    <text evidence="1">The sequence shown here is derived from an EMBL/GenBank/DDBJ whole genome shotgun (WGS) entry which is preliminary data.</text>
</comment>
<sequence length="70" mass="7782">MTYLLIIPPKVVVNAENNEKKNPIGVSPTALKEVMAIPRISGIKEMYTRLEYLELKTNLAITTAKNGEIP</sequence>
<proteinExistence type="predicted"/>